<feature type="transmembrane region" description="Helical" evidence="2">
    <location>
        <begin position="109"/>
        <end position="135"/>
    </location>
</feature>
<accession>A0A642V5Q2</accession>
<dbReference type="OrthoDB" id="18110at2759"/>
<feature type="transmembrane region" description="Helical" evidence="2">
    <location>
        <begin position="348"/>
        <end position="372"/>
    </location>
</feature>
<feature type="transmembrane region" description="Helical" evidence="2">
    <location>
        <begin position="379"/>
        <end position="399"/>
    </location>
</feature>
<evidence type="ECO:0000256" key="2">
    <source>
        <dbReference type="SAM" id="Phobius"/>
    </source>
</evidence>
<dbReference type="Gene3D" id="1.20.1250.20">
    <property type="entry name" value="MFS general substrate transporter like domains"/>
    <property type="match status" value="2"/>
</dbReference>
<feature type="domain" description="Major facilitator superfamily (MFS) profile" evidence="3">
    <location>
        <begin position="293"/>
        <end position="517"/>
    </location>
</feature>
<evidence type="ECO:0000313" key="4">
    <source>
        <dbReference type="EMBL" id="KAA8909437.1"/>
    </source>
</evidence>
<gene>
    <name evidence="4" type="ORF">TRICI_004504</name>
</gene>
<dbReference type="Proteomes" id="UP000761534">
    <property type="component" value="Unassembled WGS sequence"/>
</dbReference>
<evidence type="ECO:0000256" key="1">
    <source>
        <dbReference type="ARBA" id="ARBA00004141"/>
    </source>
</evidence>
<protein>
    <recommendedName>
        <fullName evidence="3">Major facilitator superfamily (MFS) profile domain-containing protein</fullName>
    </recommendedName>
</protein>
<feature type="transmembrane region" description="Helical" evidence="2">
    <location>
        <begin position="187"/>
        <end position="207"/>
    </location>
</feature>
<dbReference type="InterPro" id="IPR036259">
    <property type="entry name" value="MFS_trans_sf"/>
</dbReference>
<feature type="transmembrane region" description="Helical" evidence="2">
    <location>
        <begin position="441"/>
        <end position="463"/>
    </location>
</feature>
<dbReference type="GO" id="GO:0016020">
    <property type="term" value="C:membrane"/>
    <property type="evidence" value="ECO:0007669"/>
    <property type="project" value="UniProtKB-SubCell"/>
</dbReference>
<dbReference type="GO" id="GO:0022857">
    <property type="term" value="F:transmembrane transporter activity"/>
    <property type="evidence" value="ECO:0007669"/>
    <property type="project" value="InterPro"/>
</dbReference>
<feature type="transmembrane region" description="Helical" evidence="2">
    <location>
        <begin position="295"/>
        <end position="318"/>
    </location>
</feature>
<feature type="transmembrane region" description="Helical" evidence="2">
    <location>
        <begin position="219"/>
        <end position="239"/>
    </location>
</feature>
<feature type="transmembrane region" description="Helical" evidence="2">
    <location>
        <begin position="12"/>
        <end position="29"/>
    </location>
</feature>
<feature type="transmembrane region" description="Helical" evidence="2">
    <location>
        <begin position="79"/>
        <end position="97"/>
    </location>
</feature>
<dbReference type="EMBL" id="SWFS01000340">
    <property type="protein sequence ID" value="KAA8909437.1"/>
    <property type="molecule type" value="Genomic_DNA"/>
</dbReference>
<dbReference type="AlphaFoldDB" id="A0A642V5Q2"/>
<name>A0A642V5Q2_9ASCO</name>
<dbReference type="SUPFAM" id="SSF103473">
    <property type="entry name" value="MFS general substrate transporter"/>
    <property type="match status" value="2"/>
</dbReference>
<reference evidence="4" key="1">
    <citation type="journal article" date="2019" name="G3 (Bethesda)">
        <title>Genome Assemblies of Two Rare Opportunistic Yeast Pathogens: Diutina rugosa (syn. Candida rugosa) and Trichomonascus ciferrii (syn. Candida ciferrii).</title>
        <authorList>
            <person name="Mixao V."/>
            <person name="Saus E."/>
            <person name="Hansen A.P."/>
            <person name="Lass-Florl C."/>
            <person name="Gabaldon T."/>
        </authorList>
    </citation>
    <scope>NUCLEOTIDE SEQUENCE</scope>
    <source>
        <strain evidence="4">CBS 4856</strain>
    </source>
</reference>
<dbReference type="PANTHER" id="PTHR23524:SF1">
    <property type="entry name" value="MRH DOMAIN-CONTAINING PROTEIN-RELATED"/>
    <property type="match status" value="1"/>
</dbReference>
<dbReference type="VEuPathDB" id="FungiDB:TRICI_004504"/>
<feature type="transmembrane region" description="Helical" evidence="2">
    <location>
        <begin position="49"/>
        <end position="67"/>
    </location>
</feature>
<proteinExistence type="predicted"/>
<dbReference type="InterPro" id="IPR020846">
    <property type="entry name" value="MFS_dom"/>
</dbReference>
<dbReference type="Pfam" id="PF07690">
    <property type="entry name" value="MFS_1"/>
    <property type="match status" value="2"/>
</dbReference>
<dbReference type="InterPro" id="IPR011701">
    <property type="entry name" value="MFS"/>
</dbReference>
<dbReference type="PANTHER" id="PTHR23524">
    <property type="entry name" value="TRANSPORTER, PUTATIVE (AFU_ORTHOLOGUE AFUA_8G04850)-RELATED"/>
    <property type="match status" value="1"/>
</dbReference>
<keyword evidence="2" id="KW-0472">Membrane</keyword>
<organism evidence="4 5">
    <name type="scientific">Trichomonascus ciferrii</name>
    <dbReference type="NCBI Taxonomy" id="44093"/>
    <lineage>
        <taxon>Eukaryota</taxon>
        <taxon>Fungi</taxon>
        <taxon>Dikarya</taxon>
        <taxon>Ascomycota</taxon>
        <taxon>Saccharomycotina</taxon>
        <taxon>Dipodascomycetes</taxon>
        <taxon>Dipodascales</taxon>
        <taxon>Trichomonascaceae</taxon>
        <taxon>Trichomonascus</taxon>
        <taxon>Trichomonascus ciferrii complex</taxon>
    </lineage>
</organism>
<evidence type="ECO:0000313" key="5">
    <source>
        <dbReference type="Proteomes" id="UP000761534"/>
    </source>
</evidence>
<keyword evidence="5" id="KW-1185">Reference proteome</keyword>
<evidence type="ECO:0000259" key="3">
    <source>
        <dbReference type="PROSITE" id="PS50850"/>
    </source>
</evidence>
<sequence>MTRNISHLNVASYLGFCFLSIAFLVFLSSTQPFVLREILTVRRGLGDKAGTLAFADELLAIILCPLWGALSDKIGTRPIAFLGVFIIGLSLMIYTTANNVYPDLLLLRLFFSVGGSACTAMITAMLTEMTSLDALNLNGRYSRRRESSTTRPHQYAYSPLFQSETDLPNSLNNHPPAPLSEHRNSRLSGLVGMCTGFGAVAAVTLLLPLPTKLGSLSNAYYLVGTIALVSSILLFFGLYRDRTKNLSSWLQGLPASISIFDEAALNLVSQDETKTPYIELIKQGFASSLEDRRIFVGYLGGFVARSSSVLNTLFIPLFVNTWFYNQGKCRLDIHDPASEIKQTCRDAYVQSAILTGISGTATLVFAPIWGFLGDYIGRNITIVLSALLGFIGSVGFAAINDPHEPAAYVMSGFLGAGQIGAIVLSMSLCTDMKRLYSGAIAGVYSLYGGVGILVLSLFGGYVADANPGSPFAIMAVFYMLWLIATIFSERERIIDSLRFLGIQRRIRLTERTSEDDD</sequence>
<comment type="caution">
    <text evidence="4">The sequence shown here is derived from an EMBL/GenBank/DDBJ whole genome shotgun (WGS) entry which is preliminary data.</text>
</comment>
<keyword evidence="2" id="KW-1133">Transmembrane helix</keyword>
<keyword evidence="2" id="KW-0812">Transmembrane</keyword>
<feature type="transmembrane region" description="Helical" evidence="2">
    <location>
        <begin position="405"/>
        <end position="429"/>
    </location>
</feature>
<comment type="subcellular location">
    <subcellularLocation>
        <location evidence="1">Membrane</location>
        <topology evidence="1">Multi-pass membrane protein</topology>
    </subcellularLocation>
</comment>
<feature type="transmembrane region" description="Helical" evidence="2">
    <location>
        <begin position="469"/>
        <end position="488"/>
    </location>
</feature>
<dbReference type="PROSITE" id="PS50850">
    <property type="entry name" value="MFS"/>
    <property type="match status" value="1"/>
</dbReference>